<dbReference type="GO" id="GO:0043171">
    <property type="term" value="P:peptide catabolic process"/>
    <property type="evidence" value="ECO:0007669"/>
    <property type="project" value="TreeGrafter"/>
</dbReference>
<keyword evidence="10" id="KW-0862">Zinc</keyword>
<dbReference type="Pfam" id="PF17900">
    <property type="entry name" value="Peptidase_M1_N"/>
    <property type="match status" value="1"/>
</dbReference>
<dbReference type="PANTHER" id="PTHR11533">
    <property type="entry name" value="PROTEASE M1 ZINC METALLOPROTEASE"/>
    <property type="match status" value="1"/>
</dbReference>
<dbReference type="GO" id="GO:0006508">
    <property type="term" value="P:proteolysis"/>
    <property type="evidence" value="ECO:0007669"/>
    <property type="project" value="UniProtKB-KW"/>
</dbReference>
<dbReference type="AlphaFoldDB" id="A0A518K6D2"/>
<protein>
    <recommendedName>
        <fullName evidence="5">Aminopeptidase N</fullName>
        <ecNumber evidence="4">3.4.11.2</ecNumber>
    </recommendedName>
</protein>
<dbReference type="GO" id="GO:0005737">
    <property type="term" value="C:cytoplasm"/>
    <property type="evidence" value="ECO:0007669"/>
    <property type="project" value="TreeGrafter"/>
</dbReference>
<name>A0A518K6D2_9BACT</name>
<keyword evidence="13" id="KW-0732">Signal</keyword>
<dbReference type="GO" id="GO:0005615">
    <property type="term" value="C:extracellular space"/>
    <property type="evidence" value="ECO:0007669"/>
    <property type="project" value="TreeGrafter"/>
</dbReference>
<evidence type="ECO:0000256" key="4">
    <source>
        <dbReference type="ARBA" id="ARBA00012564"/>
    </source>
</evidence>
<evidence type="ECO:0000313" key="17">
    <source>
        <dbReference type="Proteomes" id="UP000316426"/>
    </source>
</evidence>
<feature type="chain" id="PRO_5022206893" description="Aminopeptidase N" evidence="13">
    <location>
        <begin position="24"/>
        <end position="863"/>
    </location>
</feature>
<evidence type="ECO:0000256" key="3">
    <source>
        <dbReference type="ARBA" id="ARBA00010136"/>
    </source>
</evidence>
<dbReference type="SUPFAM" id="SSF48371">
    <property type="entry name" value="ARM repeat"/>
    <property type="match status" value="2"/>
</dbReference>
<dbReference type="InterPro" id="IPR016024">
    <property type="entry name" value="ARM-type_fold"/>
</dbReference>
<evidence type="ECO:0000256" key="2">
    <source>
        <dbReference type="ARBA" id="ARBA00001947"/>
    </source>
</evidence>
<feature type="domain" description="Aminopeptidase N-like N-terminal" evidence="15">
    <location>
        <begin position="55"/>
        <end position="228"/>
    </location>
</feature>
<dbReference type="Proteomes" id="UP000316426">
    <property type="component" value="Chromosome"/>
</dbReference>
<evidence type="ECO:0000256" key="9">
    <source>
        <dbReference type="ARBA" id="ARBA00022801"/>
    </source>
</evidence>
<dbReference type="EMBL" id="CP036349">
    <property type="protein sequence ID" value="QDV73338.1"/>
    <property type="molecule type" value="Genomic_DNA"/>
</dbReference>
<evidence type="ECO:0000313" key="16">
    <source>
        <dbReference type="EMBL" id="QDV73338.1"/>
    </source>
</evidence>
<dbReference type="Gene3D" id="2.60.40.1730">
    <property type="entry name" value="tricorn interacting facor f3 domain"/>
    <property type="match status" value="1"/>
</dbReference>
<dbReference type="EC" id="3.4.11.2" evidence="4"/>
<evidence type="ECO:0000256" key="6">
    <source>
        <dbReference type="ARBA" id="ARBA00022438"/>
    </source>
</evidence>
<feature type="signal peptide" evidence="13">
    <location>
        <begin position="1"/>
        <end position="23"/>
    </location>
</feature>
<dbReference type="GO" id="GO:0042277">
    <property type="term" value="F:peptide binding"/>
    <property type="evidence" value="ECO:0007669"/>
    <property type="project" value="TreeGrafter"/>
</dbReference>
<dbReference type="Gene3D" id="1.25.10.10">
    <property type="entry name" value="Leucine-rich Repeat Variant"/>
    <property type="match status" value="2"/>
</dbReference>
<keyword evidence="11" id="KW-0482">Metalloprotease</keyword>
<proteinExistence type="inferred from homology"/>
<dbReference type="InterPro" id="IPR042097">
    <property type="entry name" value="Aminopeptidase_N-like_N_sf"/>
</dbReference>
<accession>A0A518K6D2</accession>
<evidence type="ECO:0000256" key="8">
    <source>
        <dbReference type="ARBA" id="ARBA00022723"/>
    </source>
</evidence>
<dbReference type="InterPro" id="IPR014782">
    <property type="entry name" value="Peptidase_M1_dom"/>
</dbReference>
<evidence type="ECO:0000259" key="14">
    <source>
        <dbReference type="Pfam" id="PF01433"/>
    </source>
</evidence>
<comment type="catalytic activity">
    <reaction evidence="1">
        <text>Release of an N-terminal amino acid, Xaa-|-Yaa- from a peptide, amide or arylamide. Xaa is preferably Ala, but may be most amino acids including Pro (slow action). When a terminal hydrophobic residue is followed by a prolyl residue, the two may be released as an intact Xaa-Pro dipeptide.</text>
        <dbReference type="EC" id="3.4.11.2"/>
    </reaction>
</comment>
<dbReference type="SMART" id="SM00567">
    <property type="entry name" value="EZ_HEAT"/>
    <property type="match status" value="5"/>
</dbReference>
<keyword evidence="12" id="KW-0175">Coiled coil</keyword>
<evidence type="ECO:0000259" key="15">
    <source>
        <dbReference type="Pfam" id="PF17900"/>
    </source>
</evidence>
<dbReference type="GO" id="GO:0008270">
    <property type="term" value="F:zinc ion binding"/>
    <property type="evidence" value="ECO:0007669"/>
    <property type="project" value="InterPro"/>
</dbReference>
<dbReference type="KEGG" id="bmei:Spa11_15340"/>
<dbReference type="InterPro" id="IPR004155">
    <property type="entry name" value="PBS_lyase_HEAT"/>
</dbReference>
<evidence type="ECO:0000256" key="7">
    <source>
        <dbReference type="ARBA" id="ARBA00022670"/>
    </source>
</evidence>
<dbReference type="InterPro" id="IPR011989">
    <property type="entry name" value="ARM-like"/>
</dbReference>
<dbReference type="Pfam" id="PF03130">
    <property type="entry name" value="HEAT_PBS"/>
    <property type="match status" value="1"/>
</dbReference>
<feature type="domain" description="Peptidase M1 membrane alanine aminopeptidase" evidence="14">
    <location>
        <begin position="264"/>
        <end position="474"/>
    </location>
</feature>
<evidence type="ECO:0000256" key="12">
    <source>
        <dbReference type="SAM" id="Coils"/>
    </source>
</evidence>
<dbReference type="InterPro" id="IPR050344">
    <property type="entry name" value="Peptidase_M1_aminopeptidases"/>
</dbReference>
<dbReference type="GO" id="GO:0016020">
    <property type="term" value="C:membrane"/>
    <property type="evidence" value="ECO:0007669"/>
    <property type="project" value="TreeGrafter"/>
</dbReference>
<dbReference type="RefSeq" id="WP_145110129.1">
    <property type="nucleotide sequence ID" value="NZ_CP036349.1"/>
</dbReference>
<dbReference type="InterPro" id="IPR001930">
    <property type="entry name" value="Peptidase_M1"/>
</dbReference>
<dbReference type="PANTHER" id="PTHR11533:SF174">
    <property type="entry name" value="PUROMYCIN-SENSITIVE AMINOPEPTIDASE-RELATED"/>
    <property type="match status" value="1"/>
</dbReference>
<dbReference type="Pfam" id="PF13646">
    <property type="entry name" value="HEAT_2"/>
    <property type="match status" value="1"/>
</dbReference>
<dbReference type="InterPro" id="IPR045357">
    <property type="entry name" value="Aminopeptidase_N-like_N"/>
</dbReference>
<dbReference type="SUPFAM" id="SSF63737">
    <property type="entry name" value="Leukotriene A4 hydrolase N-terminal domain"/>
    <property type="match status" value="1"/>
</dbReference>
<reference evidence="16 17" key="1">
    <citation type="submission" date="2019-02" db="EMBL/GenBank/DDBJ databases">
        <title>Deep-cultivation of Planctomycetes and their phenomic and genomic characterization uncovers novel biology.</title>
        <authorList>
            <person name="Wiegand S."/>
            <person name="Jogler M."/>
            <person name="Boedeker C."/>
            <person name="Pinto D."/>
            <person name="Vollmers J."/>
            <person name="Rivas-Marin E."/>
            <person name="Kohn T."/>
            <person name="Peeters S.H."/>
            <person name="Heuer A."/>
            <person name="Rast P."/>
            <person name="Oberbeckmann S."/>
            <person name="Bunk B."/>
            <person name="Jeske O."/>
            <person name="Meyerdierks A."/>
            <person name="Storesund J.E."/>
            <person name="Kallscheuer N."/>
            <person name="Luecker S."/>
            <person name="Lage O.M."/>
            <person name="Pohl T."/>
            <person name="Merkel B.J."/>
            <person name="Hornburger P."/>
            <person name="Mueller R.-W."/>
            <person name="Bruemmer F."/>
            <person name="Labrenz M."/>
            <person name="Spormann A.M."/>
            <person name="Op den Camp H."/>
            <person name="Overmann J."/>
            <person name="Amann R."/>
            <person name="Jetten M.S.M."/>
            <person name="Mascher T."/>
            <person name="Medema M.H."/>
            <person name="Devos D.P."/>
            <person name="Kaster A.-K."/>
            <person name="Ovreas L."/>
            <person name="Rohde M."/>
            <person name="Galperin M.Y."/>
            <person name="Jogler C."/>
        </authorList>
    </citation>
    <scope>NUCLEOTIDE SEQUENCE [LARGE SCALE GENOMIC DNA]</scope>
    <source>
        <strain evidence="16 17">Spa11</strain>
    </source>
</reference>
<dbReference type="GO" id="GO:0016285">
    <property type="term" value="F:alanyl aminopeptidase activity"/>
    <property type="evidence" value="ECO:0007669"/>
    <property type="project" value="UniProtKB-EC"/>
</dbReference>
<dbReference type="InterPro" id="IPR027268">
    <property type="entry name" value="Peptidase_M4/M1_CTD_sf"/>
</dbReference>
<feature type="coiled-coil region" evidence="12">
    <location>
        <begin position="836"/>
        <end position="863"/>
    </location>
</feature>
<dbReference type="Gene3D" id="1.10.390.10">
    <property type="entry name" value="Neutral Protease Domain 2"/>
    <property type="match status" value="1"/>
</dbReference>
<evidence type="ECO:0000256" key="5">
    <source>
        <dbReference type="ARBA" id="ARBA00015611"/>
    </source>
</evidence>
<keyword evidence="17" id="KW-1185">Reference proteome</keyword>
<comment type="similarity">
    <text evidence="3">Belongs to the peptidase M1 family.</text>
</comment>
<dbReference type="PRINTS" id="PR00756">
    <property type="entry name" value="ALADIPTASE"/>
</dbReference>
<evidence type="ECO:0000256" key="11">
    <source>
        <dbReference type="ARBA" id="ARBA00023049"/>
    </source>
</evidence>
<organism evidence="16 17">
    <name type="scientific">Botrimarina mediterranea</name>
    <dbReference type="NCBI Taxonomy" id="2528022"/>
    <lineage>
        <taxon>Bacteria</taxon>
        <taxon>Pseudomonadati</taxon>
        <taxon>Planctomycetota</taxon>
        <taxon>Planctomycetia</taxon>
        <taxon>Pirellulales</taxon>
        <taxon>Lacipirellulaceae</taxon>
        <taxon>Botrimarina</taxon>
    </lineage>
</organism>
<sequence length="863" mass="96155" precursor="true">MRSVVTRCALVVALVLAASYGFAEHVCRYCQADAAAEAAKHGPHYAPDRVVDVKHIEIDVTPDFAAKTIHATTTLEFAPIAKPARLVTLNAVGLRVEKIDASRKLAEHSSTGEHLKLLFEEPIPVGETVKVAITYTAEPKKGLYFRTEDMGYPKGEDHIWTQGETHEAPHWFPCFDYPNERSTTEVICRVPEEMTALSNGKLIDETVDEATGLKAVHWRQGKPHVNYLVCLCAGHFAKLEKEASGVRLGFYTQPSFIDEAPNSFQDTAAILEFFQEEIGVPYPWDKYDQVTILDYNWGGMENTTLTTLTHETVYSDATENVRSSQGLDAHEFAHQWFGDYVTCKDWSHIWLNEGFATYYTHLYAGHKDGRDALLYGLWRDATGSVLPAIIKNGDTKPIVYRNYAEAFDQFDYRAYPKGSWVLHMLRSRLGEDLYREAIKKYLERHALSSVVTDDLRQALEEVSGQPLDAFFDQWVYHGGAPKLEVSHDWKPEEKLLRVTVKQGEPIEGKTMLFTFPVMLRAHVGDEVVDHEVEITKTEQDFYFKLDAQPDVVRFDPQFTVLAEVKHEKSEEMLEKQLQLADDMIGRLLAAEALGEKDSKAATKALAAALGEDKFYGVRIAASKALGEQGTDDALDALLAGREQSDARIRLQVVEDIGKFFDTKAYEVLNAVVANEKNPDIVAAALSGLAKYPEAAAGEAIAKALDSESFQNQLAIAAARALGKRRDPALAESLVKALRDRRFELPGRRYGEVLVGVGRVGRELEDKTIVREFLAELLQDPVIAVRLGAIEGLGELGDKRAKPLLGDLAATSGKEATTAKKALQRLNAAPSDPPEAVEDLREQLDKLRDEQKELKKQVEQLQAT</sequence>
<keyword evidence="9 16" id="KW-0378">Hydrolase</keyword>
<keyword evidence="8" id="KW-0479">Metal-binding</keyword>
<evidence type="ECO:0000256" key="13">
    <source>
        <dbReference type="SAM" id="SignalP"/>
    </source>
</evidence>
<dbReference type="SUPFAM" id="SSF55486">
    <property type="entry name" value="Metalloproteases ('zincins'), catalytic domain"/>
    <property type="match status" value="1"/>
</dbReference>
<evidence type="ECO:0000256" key="1">
    <source>
        <dbReference type="ARBA" id="ARBA00000098"/>
    </source>
</evidence>
<keyword evidence="7" id="KW-0645">Protease</keyword>
<evidence type="ECO:0000256" key="10">
    <source>
        <dbReference type="ARBA" id="ARBA00022833"/>
    </source>
</evidence>
<gene>
    <name evidence="16" type="primary">pepN</name>
    <name evidence="16" type="ORF">Spa11_15340</name>
</gene>
<keyword evidence="6 16" id="KW-0031">Aminopeptidase</keyword>
<dbReference type="CDD" id="cd09603">
    <property type="entry name" value="M1_APN_like"/>
    <property type="match status" value="1"/>
</dbReference>
<comment type="cofactor">
    <cofactor evidence="2">
        <name>Zn(2+)</name>
        <dbReference type="ChEBI" id="CHEBI:29105"/>
    </cofactor>
</comment>
<dbReference type="GO" id="GO:0070006">
    <property type="term" value="F:metalloaminopeptidase activity"/>
    <property type="evidence" value="ECO:0007669"/>
    <property type="project" value="TreeGrafter"/>
</dbReference>
<dbReference type="Pfam" id="PF01433">
    <property type="entry name" value="Peptidase_M1"/>
    <property type="match status" value="1"/>
</dbReference>